<sequence>MRVQLHCIARIHVVYLKEVDLLAFLTVQSSSRRAPFLLVHRDKRTGANSSSRKKGLTKPGSLTKTNLI</sequence>
<dbReference type="EMBL" id="MH483950">
    <property type="protein sequence ID" value="QFG39428.1"/>
    <property type="molecule type" value="Genomic_DNA"/>
</dbReference>
<evidence type="ECO:0000313" key="2">
    <source>
        <dbReference type="EMBL" id="QFG39428.1"/>
    </source>
</evidence>
<evidence type="ECO:0000256" key="1">
    <source>
        <dbReference type="SAM" id="MobiDB-lite"/>
    </source>
</evidence>
<geneLocation type="chloroplast" evidence="2"/>
<keyword evidence="2" id="KW-0150">Chloroplast</keyword>
<feature type="region of interest" description="Disordered" evidence="1">
    <location>
        <begin position="43"/>
        <end position="68"/>
    </location>
</feature>
<reference evidence="2" key="1">
    <citation type="submission" date="2018-06" db="EMBL/GenBank/DDBJ databases">
        <title>Complete chloroplast genome of Senecio schweinfurthii.</title>
        <authorList>
            <person name="Avoga S."/>
            <person name="Chen J."/>
            <person name="Li Z."/>
            <person name="Wang Q."/>
        </authorList>
    </citation>
    <scope>NUCLEOTIDE SEQUENCE</scope>
</reference>
<accession>A0A5J6UP51</accession>
<dbReference type="AlphaFoldDB" id="A0A5J6UP51"/>
<dbReference type="EMBL" id="MH483950">
    <property type="protein sequence ID" value="QFG39427.1"/>
    <property type="molecule type" value="Genomic_DNA"/>
</dbReference>
<name>A0A5J6UP51_9ASTR</name>
<organism evidence="2">
    <name type="scientific">Senecio schweinfurthii</name>
    <dbReference type="NCBI Taxonomy" id="1886456"/>
    <lineage>
        <taxon>Eukaryota</taxon>
        <taxon>Viridiplantae</taxon>
        <taxon>Streptophyta</taxon>
        <taxon>Embryophyta</taxon>
        <taxon>Tracheophyta</taxon>
        <taxon>Spermatophyta</taxon>
        <taxon>Magnoliopsida</taxon>
        <taxon>eudicotyledons</taxon>
        <taxon>Gunneridae</taxon>
        <taxon>Pentapetalae</taxon>
        <taxon>asterids</taxon>
        <taxon>campanulids</taxon>
        <taxon>Asterales</taxon>
        <taxon>Asteraceae</taxon>
        <taxon>Asteroideae</taxon>
        <taxon>Senecioneae</taxon>
        <taxon>Senecioninae</taxon>
        <taxon>Senecio</taxon>
    </lineage>
</organism>
<keyword evidence="2" id="KW-0934">Plastid</keyword>
<protein>
    <submittedName>
        <fullName evidence="2">Ycf15</fullName>
    </submittedName>
</protein>
<gene>
    <name evidence="2" type="primary">ycf15</name>
</gene>
<proteinExistence type="predicted"/>